<protein>
    <submittedName>
        <fullName evidence="2">Uncharacterized protein</fullName>
    </submittedName>
</protein>
<evidence type="ECO:0000313" key="3">
    <source>
        <dbReference type="Proteomes" id="UP000766246"/>
    </source>
</evidence>
<feature type="transmembrane region" description="Helical" evidence="1">
    <location>
        <begin position="57"/>
        <end position="75"/>
    </location>
</feature>
<keyword evidence="1" id="KW-0472">Membrane</keyword>
<gene>
    <name evidence="2" type="ORF">E7272_14040</name>
</gene>
<comment type="caution">
    <text evidence="2">The sequence shown here is derived from an EMBL/GenBank/DDBJ whole genome shotgun (WGS) entry which is preliminary data.</text>
</comment>
<sequence length="143" mass="16623">MERFGVSMICFWVCYVLVTWIGIAHTIFNIKVLHMKSMKESPGMGEGYEKTKPWHPLYNIILFSLFGFIYINSISVPTLSAALITGAIWAGICIIFDLVGWVLIKHPWRLTFREFYIDYQPWITLIYLAIFMGPIVGYYLVLE</sequence>
<organism evidence="2 3">
    <name type="scientific">Pseudobutyrivibrio ruminis</name>
    <dbReference type="NCBI Taxonomy" id="46206"/>
    <lineage>
        <taxon>Bacteria</taxon>
        <taxon>Bacillati</taxon>
        <taxon>Bacillota</taxon>
        <taxon>Clostridia</taxon>
        <taxon>Lachnospirales</taxon>
        <taxon>Lachnospiraceae</taxon>
        <taxon>Pseudobutyrivibrio</taxon>
    </lineage>
</organism>
<keyword evidence="1" id="KW-1133">Transmembrane helix</keyword>
<dbReference type="AlphaFoldDB" id="A0A927YRW6"/>
<feature type="transmembrane region" description="Helical" evidence="1">
    <location>
        <begin position="6"/>
        <end position="28"/>
    </location>
</feature>
<accession>A0A927YRW6</accession>
<reference evidence="2" key="1">
    <citation type="submission" date="2019-04" db="EMBL/GenBank/DDBJ databases">
        <title>Evolution of Biomass-Degrading Anaerobic Consortia Revealed by Metagenomics.</title>
        <authorList>
            <person name="Peng X."/>
        </authorList>
    </citation>
    <scope>NUCLEOTIDE SEQUENCE</scope>
    <source>
        <strain evidence="2">SIG311</strain>
    </source>
</reference>
<feature type="transmembrane region" description="Helical" evidence="1">
    <location>
        <begin position="81"/>
        <end position="104"/>
    </location>
</feature>
<evidence type="ECO:0000313" key="2">
    <source>
        <dbReference type="EMBL" id="MBE5920943.1"/>
    </source>
</evidence>
<dbReference type="Proteomes" id="UP000766246">
    <property type="component" value="Unassembled WGS sequence"/>
</dbReference>
<proteinExistence type="predicted"/>
<evidence type="ECO:0000256" key="1">
    <source>
        <dbReference type="SAM" id="Phobius"/>
    </source>
</evidence>
<keyword evidence="1" id="KW-0812">Transmembrane</keyword>
<name>A0A927YRW6_9FIRM</name>
<feature type="transmembrane region" description="Helical" evidence="1">
    <location>
        <begin position="125"/>
        <end position="142"/>
    </location>
</feature>
<dbReference type="EMBL" id="SVER01000064">
    <property type="protein sequence ID" value="MBE5920943.1"/>
    <property type="molecule type" value="Genomic_DNA"/>
</dbReference>